<accession>A0ABR5PDE5</accession>
<name>A0ABR5PDE5_9LACO</name>
<dbReference type="Proteomes" id="UP000051977">
    <property type="component" value="Unassembled WGS sequence"/>
</dbReference>
<evidence type="ECO:0000313" key="2">
    <source>
        <dbReference type="Proteomes" id="UP000051977"/>
    </source>
</evidence>
<keyword evidence="2" id="KW-1185">Reference proteome</keyword>
<dbReference type="EMBL" id="AZEI01000074">
    <property type="protein sequence ID" value="KRL16268.1"/>
    <property type="molecule type" value="Genomic_DNA"/>
</dbReference>
<gene>
    <name evidence="1" type="ORF">FD12_GL000142</name>
</gene>
<sequence>MLASANFRVYNGSWTGAGQDSVTKQPSYVLGSNNSFKSLADFQTAFVSQAALSGAEGTSINATTYANALKAAGADTLYYAWVDYPASSSRTDHFLTSNDVTSNGSLNTNVYTDAQGNTINARLTIYKVSLSTPTTAAAYTFNGMGNAYNDTDTSVAANAVNFFTGTAALGNADSTKKISTTAKNVTLDYLKQTANNSNSAPSKTYTIDQLGTSTKLTLDKIYDTVNPDSSTNQG</sequence>
<organism evidence="1 2">
    <name type="scientific">Lentilactobacillus rapi DSM 19907 = JCM 15042</name>
    <dbReference type="NCBI Taxonomy" id="1423795"/>
    <lineage>
        <taxon>Bacteria</taxon>
        <taxon>Bacillati</taxon>
        <taxon>Bacillota</taxon>
        <taxon>Bacilli</taxon>
        <taxon>Lactobacillales</taxon>
        <taxon>Lactobacillaceae</taxon>
        <taxon>Lentilactobacillus</taxon>
    </lineage>
</organism>
<evidence type="ECO:0000313" key="1">
    <source>
        <dbReference type="EMBL" id="KRL16268.1"/>
    </source>
</evidence>
<proteinExistence type="predicted"/>
<protein>
    <submittedName>
        <fullName evidence="1">Uncharacterized protein</fullName>
    </submittedName>
</protein>
<reference evidence="1 2" key="1">
    <citation type="journal article" date="2015" name="Genome Announc.">
        <title>Expanding the biotechnology potential of lactobacilli through comparative genomics of 213 strains and associated genera.</title>
        <authorList>
            <person name="Sun Z."/>
            <person name="Harris H.M."/>
            <person name="McCann A."/>
            <person name="Guo C."/>
            <person name="Argimon S."/>
            <person name="Zhang W."/>
            <person name="Yang X."/>
            <person name="Jeffery I.B."/>
            <person name="Cooney J.C."/>
            <person name="Kagawa T.F."/>
            <person name="Liu W."/>
            <person name="Song Y."/>
            <person name="Salvetti E."/>
            <person name="Wrobel A."/>
            <person name="Rasinkangas P."/>
            <person name="Parkhill J."/>
            <person name="Rea M.C."/>
            <person name="O'Sullivan O."/>
            <person name="Ritari J."/>
            <person name="Douillard F.P."/>
            <person name="Paul Ross R."/>
            <person name="Yang R."/>
            <person name="Briner A.E."/>
            <person name="Felis G.E."/>
            <person name="de Vos W.M."/>
            <person name="Barrangou R."/>
            <person name="Klaenhammer T.R."/>
            <person name="Caufield P.W."/>
            <person name="Cui Y."/>
            <person name="Zhang H."/>
            <person name="O'Toole P.W."/>
        </authorList>
    </citation>
    <scope>NUCLEOTIDE SEQUENCE [LARGE SCALE GENOMIC DNA]</scope>
    <source>
        <strain evidence="1 2">DSM 19907</strain>
    </source>
</reference>
<comment type="caution">
    <text evidence="1">The sequence shown here is derived from an EMBL/GenBank/DDBJ whole genome shotgun (WGS) entry which is preliminary data.</text>
</comment>